<dbReference type="Proteomes" id="UP001060170">
    <property type="component" value="Chromosome 3"/>
</dbReference>
<reference evidence="2" key="2">
    <citation type="journal article" date="2018" name="Mol. Plant Microbe Interact.">
        <title>Genome sequence resources for the wheat stripe rust pathogen (Puccinia striiformis f. sp. tritici) and the barley stripe rust pathogen (Puccinia striiformis f. sp. hordei).</title>
        <authorList>
            <person name="Xia C."/>
            <person name="Wang M."/>
            <person name="Yin C."/>
            <person name="Cornejo O.E."/>
            <person name="Hulbert S.H."/>
            <person name="Chen X."/>
        </authorList>
    </citation>
    <scope>NUCLEOTIDE SEQUENCE [LARGE SCALE GENOMIC DNA]</scope>
    <source>
        <strain evidence="2">93-210</strain>
    </source>
</reference>
<organism evidence="1 2">
    <name type="scientific">Puccinia striiformis f. sp. tritici</name>
    <dbReference type="NCBI Taxonomy" id="168172"/>
    <lineage>
        <taxon>Eukaryota</taxon>
        <taxon>Fungi</taxon>
        <taxon>Dikarya</taxon>
        <taxon>Basidiomycota</taxon>
        <taxon>Pucciniomycotina</taxon>
        <taxon>Pucciniomycetes</taxon>
        <taxon>Pucciniales</taxon>
        <taxon>Pucciniaceae</taxon>
        <taxon>Puccinia</taxon>
    </lineage>
</organism>
<reference evidence="1 2" key="3">
    <citation type="journal article" date="2022" name="Microbiol. Spectr.">
        <title>Folding features and dynamics of 3D genome architecture in plant fungal pathogens.</title>
        <authorList>
            <person name="Xia C."/>
        </authorList>
    </citation>
    <scope>NUCLEOTIDE SEQUENCE [LARGE SCALE GENOMIC DNA]</scope>
    <source>
        <strain evidence="1 2">93-210</strain>
    </source>
</reference>
<reference evidence="2" key="1">
    <citation type="journal article" date="2018" name="BMC Genomics">
        <title>Genomic insights into host adaptation between the wheat stripe rust pathogen (Puccinia striiformis f. sp. tritici) and the barley stripe rust pathogen (Puccinia striiformis f. sp. hordei).</title>
        <authorList>
            <person name="Xia C."/>
            <person name="Wang M."/>
            <person name="Yin C."/>
            <person name="Cornejo O.E."/>
            <person name="Hulbert S.H."/>
            <person name="Chen X."/>
        </authorList>
    </citation>
    <scope>NUCLEOTIDE SEQUENCE [LARGE SCALE GENOMIC DNA]</scope>
    <source>
        <strain evidence="2">93-210</strain>
    </source>
</reference>
<keyword evidence="2" id="KW-1185">Reference proteome</keyword>
<evidence type="ECO:0000313" key="1">
    <source>
        <dbReference type="EMBL" id="KAI7959551.1"/>
    </source>
</evidence>
<accession>A0ACC0EUI1</accession>
<gene>
    <name evidence="1" type="ORF">MJO28_003342</name>
</gene>
<sequence length="71" mass="7986">MWYLRFTLKESGTLSRDIQTFPGQMNVDGSSGASQSNAPEAELDLYLEKPNLIVPPGKTFNILMWWAAHTN</sequence>
<evidence type="ECO:0000313" key="2">
    <source>
        <dbReference type="Proteomes" id="UP001060170"/>
    </source>
</evidence>
<proteinExistence type="predicted"/>
<name>A0ACC0EUI1_9BASI</name>
<comment type="caution">
    <text evidence="1">The sequence shown here is derived from an EMBL/GenBank/DDBJ whole genome shotgun (WGS) entry which is preliminary data.</text>
</comment>
<dbReference type="EMBL" id="CM045867">
    <property type="protein sequence ID" value="KAI7959551.1"/>
    <property type="molecule type" value="Genomic_DNA"/>
</dbReference>
<protein>
    <submittedName>
        <fullName evidence="1">Uncharacterized protein</fullName>
    </submittedName>
</protein>